<evidence type="ECO:0000256" key="2">
    <source>
        <dbReference type="ARBA" id="ARBA00022692"/>
    </source>
</evidence>
<feature type="transmembrane region" description="Helical" evidence="5">
    <location>
        <begin position="419"/>
        <end position="438"/>
    </location>
</feature>
<feature type="signal peptide" evidence="6">
    <location>
        <begin position="1"/>
        <end position="24"/>
    </location>
</feature>
<dbReference type="AlphaFoldDB" id="A0AAD1X636"/>
<feature type="transmembrane region" description="Helical" evidence="5">
    <location>
        <begin position="351"/>
        <end position="382"/>
    </location>
</feature>
<keyword evidence="6" id="KW-0732">Signal</keyword>
<dbReference type="GO" id="GO:0031464">
    <property type="term" value="C:Cul4A-RING E3 ubiquitin ligase complex"/>
    <property type="evidence" value="ECO:0007669"/>
    <property type="project" value="TreeGrafter"/>
</dbReference>
<feature type="transmembrane region" description="Helical" evidence="5">
    <location>
        <begin position="130"/>
        <end position="151"/>
    </location>
</feature>
<comment type="subcellular location">
    <subcellularLocation>
        <location evidence="1">Membrane</location>
        <topology evidence="1">Multi-pass membrane protein</topology>
    </subcellularLocation>
</comment>
<dbReference type="EMBL" id="CAMPGE010005636">
    <property type="protein sequence ID" value="CAI2364483.1"/>
    <property type="molecule type" value="Genomic_DNA"/>
</dbReference>
<evidence type="ECO:0000313" key="7">
    <source>
        <dbReference type="EMBL" id="CAI2364483.1"/>
    </source>
</evidence>
<evidence type="ECO:0000256" key="6">
    <source>
        <dbReference type="SAM" id="SignalP"/>
    </source>
</evidence>
<accession>A0AAD1X636</accession>
<dbReference type="GO" id="GO:0016020">
    <property type="term" value="C:membrane"/>
    <property type="evidence" value="ECO:0007669"/>
    <property type="project" value="UniProtKB-SubCell"/>
</dbReference>
<feature type="transmembrane region" description="Helical" evidence="5">
    <location>
        <begin position="299"/>
        <end position="322"/>
    </location>
</feature>
<evidence type="ECO:0008006" key="9">
    <source>
        <dbReference type="Google" id="ProtNLM"/>
    </source>
</evidence>
<protein>
    <recommendedName>
        <fullName evidence="9">Sulfite exporter TauE/SafE</fullName>
    </recommendedName>
</protein>
<keyword evidence="4 5" id="KW-0472">Membrane</keyword>
<feature type="transmembrane region" description="Helical" evidence="5">
    <location>
        <begin position="61"/>
        <end position="80"/>
    </location>
</feature>
<dbReference type="InterPro" id="IPR002781">
    <property type="entry name" value="TM_pro_TauE-like"/>
</dbReference>
<feature type="transmembrane region" description="Helical" evidence="5">
    <location>
        <begin position="157"/>
        <end position="176"/>
    </location>
</feature>
<dbReference type="PANTHER" id="PTHR14255:SF3">
    <property type="entry name" value="SULFITE EXPORTER TAUE_SAFE FAMILY PROTEIN 5-RELATED"/>
    <property type="match status" value="1"/>
</dbReference>
<dbReference type="PANTHER" id="PTHR14255">
    <property type="entry name" value="CEREBLON"/>
    <property type="match status" value="1"/>
</dbReference>
<keyword evidence="2 5" id="KW-0812">Transmembrane</keyword>
<dbReference type="GO" id="GO:0016567">
    <property type="term" value="P:protein ubiquitination"/>
    <property type="evidence" value="ECO:0007669"/>
    <property type="project" value="TreeGrafter"/>
</dbReference>
<evidence type="ECO:0000256" key="3">
    <source>
        <dbReference type="ARBA" id="ARBA00022989"/>
    </source>
</evidence>
<feature type="transmembrane region" description="Helical" evidence="5">
    <location>
        <begin position="268"/>
        <end position="287"/>
    </location>
</feature>
<evidence type="ECO:0000313" key="8">
    <source>
        <dbReference type="Proteomes" id="UP001295684"/>
    </source>
</evidence>
<reference evidence="7" key="1">
    <citation type="submission" date="2023-07" db="EMBL/GenBank/DDBJ databases">
        <authorList>
            <consortium name="AG Swart"/>
            <person name="Singh M."/>
            <person name="Singh A."/>
            <person name="Seah K."/>
            <person name="Emmerich C."/>
        </authorList>
    </citation>
    <scope>NUCLEOTIDE SEQUENCE</scope>
    <source>
        <strain evidence="7">DP1</strain>
    </source>
</reference>
<evidence type="ECO:0000256" key="5">
    <source>
        <dbReference type="SAM" id="Phobius"/>
    </source>
</evidence>
<evidence type="ECO:0000256" key="1">
    <source>
        <dbReference type="ARBA" id="ARBA00004141"/>
    </source>
</evidence>
<feature type="chain" id="PRO_5041951757" description="Sulfite exporter TauE/SafE" evidence="6">
    <location>
        <begin position="25"/>
        <end position="492"/>
    </location>
</feature>
<gene>
    <name evidence="7" type="ORF">ECRASSUSDP1_LOCUS5826</name>
</gene>
<feature type="transmembrane region" description="Helical" evidence="5">
    <location>
        <begin position="100"/>
        <end position="118"/>
    </location>
</feature>
<dbReference type="Proteomes" id="UP001295684">
    <property type="component" value="Unassembled WGS sequence"/>
</dbReference>
<dbReference type="Pfam" id="PF01925">
    <property type="entry name" value="TauE"/>
    <property type="match status" value="2"/>
</dbReference>
<organism evidence="7 8">
    <name type="scientific">Euplotes crassus</name>
    <dbReference type="NCBI Taxonomy" id="5936"/>
    <lineage>
        <taxon>Eukaryota</taxon>
        <taxon>Sar</taxon>
        <taxon>Alveolata</taxon>
        <taxon>Ciliophora</taxon>
        <taxon>Intramacronucleata</taxon>
        <taxon>Spirotrichea</taxon>
        <taxon>Hypotrichia</taxon>
        <taxon>Euplotida</taxon>
        <taxon>Euplotidae</taxon>
        <taxon>Moneuplotes</taxon>
    </lineage>
</organism>
<sequence length="492" mass="54762">MNRLSSINTRSVVIMLMLIGSAFCIPEQCSSNIDCRERYTCNMEAYQCERDSFLPLPFQDIVGTVIMVILMSLVTTAGIGGGEIVVPVIKILFGFSQMEASPISTCCIMMAGIIRFIVNYNKKHPNKDAVPIDYSAAMVLMPAMFFGSSLGHMLHEILPNLIQEIMLFLVLLFCIFESLKKGIFIWNKESKEIREKREIELAILSNKDVSRIQNSFYESGVVEDSFGQSDSISNLPQTDGLLTPHNDNSTKKALIEEYQQYEKSHWQFAKLVPIWLIFTALIGQSILRDSGLLEITKCGTAYWAIYAGYALCCGSALLYSIIQFRKEVKLKKALFGTQQREGDVVYTNEKIFFLVTIAVCVGAIAAVIGIGGGLLFIPILLILGYSPFVASCTSMFMVMYSASANVISYIIAGKTNIPYGFWLALWTCLGVILGMTTANKILAKTGRQSIFIFLFAIINFLCIIFCVTFNITHVRQEIQEGKNIIEFGSVCG</sequence>
<name>A0AAD1X636_EUPCR</name>
<keyword evidence="3 5" id="KW-1133">Transmembrane helix</keyword>
<keyword evidence="8" id="KW-1185">Reference proteome</keyword>
<comment type="caution">
    <text evidence="7">The sequence shown here is derived from an EMBL/GenBank/DDBJ whole genome shotgun (WGS) entry which is preliminary data.</text>
</comment>
<proteinExistence type="predicted"/>
<feature type="transmembrane region" description="Helical" evidence="5">
    <location>
        <begin position="450"/>
        <end position="472"/>
    </location>
</feature>
<evidence type="ECO:0000256" key="4">
    <source>
        <dbReference type="ARBA" id="ARBA00023136"/>
    </source>
</evidence>